<keyword evidence="4" id="KW-1185">Reference proteome</keyword>
<accession>A0ABY7ZSP1</accession>
<protein>
    <submittedName>
        <fullName evidence="3">Uma2 family endonuclease</fullName>
    </submittedName>
</protein>
<sequence length="231" mass="25463">MVLILPGPPGVRDHHPTLAGGTVDGGENDRTGIRTWKDRPMTAALQSDLPPEGGWTTDDLDALPEDGHRRELLDGVLLVSPSPTRIHQTIAARLTVALEDDCPDEYDVTQAVEVRIGRSRSFIPDVLVTTAEAAARNPSHYRPHEVVLVVEIVSPSTRSIDRVLKPALYAQAGIPFFWRVEVSDDGLVVHTHRIDPVDEVYTETGRWTKVVDTGEPFPVNLPIARIMPRGR</sequence>
<dbReference type="GO" id="GO:0004519">
    <property type="term" value="F:endonuclease activity"/>
    <property type="evidence" value="ECO:0007669"/>
    <property type="project" value="UniProtKB-KW"/>
</dbReference>
<feature type="region of interest" description="Disordered" evidence="1">
    <location>
        <begin position="1"/>
        <end position="29"/>
    </location>
</feature>
<reference evidence="3 4" key="1">
    <citation type="submission" date="2023-02" db="EMBL/GenBank/DDBJ databases">
        <authorList>
            <person name="Mo P."/>
        </authorList>
    </citation>
    <scope>NUCLEOTIDE SEQUENCE [LARGE SCALE GENOMIC DNA]</scope>
    <source>
        <strain evidence="3 4">HUAS 3</strain>
    </source>
</reference>
<dbReference type="SUPFAM" id="SSF52980">
    <property type="entry name" value="Restriction endonuclease-like"/>
    <property type="match status" value="1"/>
</dbReference>
<evidence type="ECO:0000313" key="4">
    <source>
        <dbReference type="Proteomes" id="UP001219605"/>
    </source>
</evidence>
<dbReference type="EMBL" id="CP118615">
    <property type="protein sequence ID" value="WDZ85406.1"/>
    <property type="molecule type" value="Genomic_DNA"/>
</dbReference>
<evidence type="ECO:0000256" key="1">
    <source>
        <dbReference type="SAM" id="MobiDB-lite"/>
    </source>
</evidence>
<organism evidence="3 4">
    <name type="scientific">Micromonospora cathayae</name>
    <dbReference type="NCBI Taxonomy" id="3028804"/>
    <lineage>
        <taxon>Bacteria</taxon>
        <taxon>Bacillati</taxon>
        <taxon>Actinomycetota</taxon>
        <taxon>Actinomycetes</taxon>
        <taxon>Micromonosporales</taxon>
        <taxon>Micromonosporaceae</taxon>
        <taxon>Micromonospora</taxon>
    </lineage>
</organism>
<dbReference type="Proteomes" id="UP001219605">
    <property type="component" value="Chromosome"/>
</dbReference>
<dbReference type="RefSeq" id="WP_275032106.1">
    <property type="nucleotide sequence ID" value="NZ_CP118615.1"/>
</dbReference>
<dbReference type="InterPro" id="IPR008538">
    <property type="entry name" value="Uma2"/>
</dbReference>
<dbReference type="Pfam" id="PF05685">
    <property type="entry name" value="Uma2"/>
    <property type="match status" value="1"/>
</dbReference>
<feature type="domain" description="Putative restriction endonuclease" evidence="2">
    <location>
        <begin position="58"/>
        <end position="193"/>
    </location>
</feature>
<evidence type="ECO:0000259" key="2">
    <source>
        <dbReference type="Pfam" id="PF05685"/>
    </source>
</evidence>
<keyword evidence="3" id="KW-0255">Endonuclease</keyword>
<keyword evidence="3" id="KW-0378">Hydrolase</keyword>
<dbReference type="InterPro" id="IPR012296">
    <property type="entry name" value="Nuclease_put_TT1808"/>
</dbReference>
<dbReference type="CDD" id="cd06260">
    <property type="entry name" value="DUF820-like"/>
    <property type="match status" value="1"/>
</dbReference>
<evidence type="ECO:0000313" key="3">
    <source>
        <dbReference type="EMBL" id="WDZ85406.1"/>
    </source>
</evidence>
<keyword evidence="3" id="KW-0540">Nuclease</keyword>
<gene>
    <name evidence="3" type="ORF">PVK37_02790</name>
</gene>
<name>A0ABY7ZSP1_9ACTN</name>
<dbReference type="PANTHER" id="PTHR35400:SF3">
    <property type="entry name" value="SLL1072 PROTEIN"/>
    <property type="match status" value="1"/>
</dbReference>
<dbReference type="InterPro" id="IPR011335">
    <property type="entry name" value="Restrct_endonuc-II-like"/>
</dbReference>
<dbReference type="Gene3D" id="3.90.1570.10">
    <property type="entry name" value="tt1808, chain A"/>
    <property type="match status" value="1"/>
</dbReference>
<dbReference type="PANTHER" id="PTHR35400">
    <property type="entry name" value="SLR1083 PROTEIN"/>
    <property type="match status" value="1"/>
</dbReference>
<proteinExistence type="predicted"/>